<keyword evidence="1" id="KW-1133">Transmembrane helix</keyword>
<protein>
    <submittedName>
        <fullName evidence="2">Uncharacterized protein</fullName>
    </submittedName>
</protein>
<dbReference type="EMBL" id="BART01022862">
    <property type="protein sequence ID" value="GAH01645.1"/>
    <property type="molecule type" value="Genomic_DNA"/>
</dbReference>
<proteinExistence type="predicted"/>
<feature type="transmembrane region" description="Helical" evidence="1">
    <location>
        <begin position="7"/>
        <end position="26"/>
    </location>
</feature>
<sequence>MNKKIIGILFALIFMFSSILILSISLDDSEETIGGGDQDSTTDEIMDEIDEDLLEGDDEIEIGEMV</sequence>
<comment type="caution">
    <text evidence="2">The sequence shown here is derived from an EMBL/GenBank/DDBJ whole genome shotgun (WGS) entry which is preliminary data.</text>
</comment>
<gene>
    <name evidence="2" type="ORF">S01H4_41755</name>
</gene>
<keyword evidence="1" id="KW-0472">Membrane</keyword>
<accession>X1D048</accession>
<organism evidence="2">
    <name type="scientific">marine sediment metagenome</name>
    <dbReference type="NCBI Taxonomy" id="412755"/>
    <lineage>
        <taxon>unclassified sequences</taxon>
        <taxon>metagenomes</taxon>
        <taxon>ecological metagenomes</taxon>
    </lineage>
</organism>
<evidence type="ECO:0000313" key="2">
    <source>
        <dbReference type="EMBL" id="GAH01645.1"/>
    </source>
</evidence>
<keyword evidence="1" id="KW-0812">Transmembrane</keyword>
<dbReference type="AlphaFoldDB" id="X1D048"/>
<reference evidence="2" key="1">
    <citation type="journal article" date="2014" name="Front. Microbiol.">
        <title>High frequency of phylogenetically diverse reductive dehalogenase-homologous genes in deep subseafloor sedimentary metagenomes.</title>
        <authorList>
            <person name="Kawai M."/>
            <person name="Futagami T."/>
            <person name="Toyoda A."/>
            <person name="Takaki Y."/>
            <person name="Nishi S."/>
            <person name="Hori S."/>
            <person name="Arai W."/>
            <person name="Tsubouchi T."/>
            <person name="Morono Y."/>
            <person name="Uchiyama I."/>
            <person name="Ito T."/>
            <person name="Fujiyama A."/>
            <person name="Inagaki F."/>
            <person name="Takami H."/>
        </authorList>
    </citation>
    <scope>NUCLEOTIDE SEQUENCE</scope>
    <source>
        <strain evidence="2">Expedition CK06-06</strain>
    </source>
</reference>
<evidence type="ECO:0000256" key="1">
    <source>
        <dbReference type="SAM" id="Phobius"/>
    </source>
</evidence>
<name>X1D048_9ZZZZ</name>